<dbReference type="Proteomes" id="UP000186553">
    <property type="component" value="Unassembled WGS sequence"/>
</dbReference>
<gene>
    <name evidence="2" type="ORF">BBP83_04450</name>
</gene>
<accession>A0A1C3CYF8</accession>
<protein>
    <recommendedName>
        <fullName evidence="1">YagK/YfjJ C-terminal domain-containing protein</fullName>
    </recommendedName>
</protein>
<dbReference type="Pfam" id="PF11726">
    <property type="entry name" value="YagK_YfjJ_C"/>
    <property type="match status" value="1"/>
</dbReference>
<evidence type="ECO:0000259" key="1">
    <source>
        <dbReference type="Pfam" id="PF11726"/>
    </source>
</evidence>
<feature type="domain" description="YagK/YfjJ C-terminal" evidence="1">
    <location>
        <begin position="47"/>
        <end position="191"/>
    </location>
</feature>
<dbReference type="EMBL" id="MBDL01000008">
    <property type="protein sequence ID" value="ODA13637.1"/>
    <property type="molecule type" value="Genomic_DNA"/>
</dbReference>
<dbReference type="InterPro" id="IPR057271">
    <property type="entry name" value="YagK_YfjJ_C"/>
</dbReference>
<reference evidence="2 3" key="1">
    <citation type="submission" date="2016-07" db="EMBL/GenBank/DDBJ databases">
        <title>Acinetobacter sp. ANC 4603.</title>
        <authorList>
            <person name="Radolfova-Krizova L."/>
            <person name="Nemec A."/>
        </authorList>
    </citation>
    <scope>NUCLEOTIDE SEQUENCE [LARGE SCALE GENOMIC DNA]</scope>
    <source>
        <strain evidence="2 3">ANC 4603</strain>
    </source>
</reference>
<sequence length="219" mass="26614">MMNEFVQKLFELCHGTKFLSACNERRKRSKLNFKTASEYINKLPRYFGRLLVIRIDLHLPQDNKEMQVDELKRRFGTFLQKIRRKRSLNLKGYIWKLEYGFHQSFHYHCLFFLDGRKHAQDIKLAQMLGDIWDQIIEGKHCYFNCNHPKYLKRYQQPITGRLEPYDTEKYDLLLNQVIRYFCKKDQFIVHKSIANKKRFETARLPYVKKRLGRPRTQTA</sequence>
<dbReference type="STRING" id="1891224.BBP83_04450"/>
<proteinExistence type="predicted"/>
<organism evidence="2 3">
    <name type="scientific">Acinetobacter celticus</name>
    <dbReference type="NCBI Taxonomy" id="1891224"/>
    <lineage>
        <taxon>Bacteria</taxon>
        <taxon>Pseudomonadati</taxon>
        <taxon>Pseudomonadota</taxon>
        <taxon>Gammaproteobacteria</taxon>
        <taxon>Moraxellales</taxon>
        <taxon>Moraxellaceae</taxon>
        <taxon>Acinetobacter</taxon>
    </lineage>
</organism>
<comment type="caution">
    <text evidence="2">The sequence shown here is derived from an EMBL/GenBank/DDBJ whole genome shotgun (WGS) entry which is preliminary data.</text>
</comment>
<evidence type="ECO:0000313" key="2">
    <source>
        <dbReference type="EMBL" id="ODA13637.1"/>
    </source>
</evidence>
<keyword evidence="3" id="KW-1185">Reference proteome</keyword>
<evidence type="ECO:0000313" key="3">
    <source>
        <dbReference type="Proteomes" id="UP000186553"/>
    </source>
</evidence>
<dbReference type="AlphaFoldDB" id="A0A1C3CYF8"/>
<name>A0A1C3CYF8_9GAMM</name>